<keyword evidence="3" id="KW-0808">Transferase</keyword>
<evidence type="ECO:0000256" key="3">
    <source>
        <dbReference type="ARBA" id="ARBA00022679"/>
    </source>
</evidence>
<feature type="transmembrane region" description="Helical" evidence="16">
    <location>
        <begin position="278"/>
        <end position="298"/>
    </location>
</feature>
<evidence type="ECO:0000256" key="8">
    <source>
        <dbReference type="ARBA" id="ARBA00023136"/>
    </source>
</evidence>
<evidence type="ECO:0000313" key="18">
    <source>
        <dbReference type="Proteomes" id="UP000187408"/>
    </source>
</evidence>
<evidence type="ECO:0000256" key="6">
    <source>
        <dbReference type="ARBA" id="ARBA00022984"/>
    </source>
</evidence>
<keyword evidence="2" id="KW-0328">Glycosyltransferase</keyword>
<dbReference type="GO" id="GO:0005886">
    <property type="term" value="C:plasma membrane"/>
    <property type="evidence" value="ECO:0007669"/>
    <property type="project" value="TreeGrafter"/>
</dbReference>
<keyword evidence="6" id="KW-0573">Peptidoglycan synthesis</keyword>
<dbReference type="Proteomes" id="UP000187408">
    <property type="component" value="Unassembled WGS sequence"/>
</dbReference>
<dbReference type="GO" id="GO:0051301">
    <property type="term" value="P:cell division"/>
    <property type="evidence" value="ECO:0007669"/>
    <property type="project" value="InterPro"/>
</dbReference>
<keyword evidence="4 16" id="KW-0812">Transmembrane</keyword>
<dbReference type="GO" id="GO:0032153">
    <property type="term" value="C:cell division site"/>
    <property type="evidence" value="ECO:0007669"/>
    <property type="project" value="TreeGrafter"/>
</dbReference>
<feature type="transmembrane region" description="Helical" evidence="16">
    <location>
        <begin position="74"/>
        <end position="94"/>
    </location>
</feature>
<dbReference type="GO" id="GO:0009252">
    <property type="term" value="P:peptidoglycan biosynthetic process"/>
    <property type="evidence" value="ECO:0007669"/>
    <property type="project" value="UniProtKB-KW"/>
</dbReference>
<dbReference type="PANTHER" id="PTHR30474:SF2">
    <property type="entry name" value="PEPTIDOGLYCAN GLYCOSYLTRANSFERASE FTSW-RELATED"/>
    <property type="match status" value="1"/>
</dbReference>
<keyword evidence="5" id="KW-0133">Cell shape</keyword>
<dbReference type="STRING" id="1914305.BLW93_01205"/>
<evidence type="ECO:0000256" key="2">
    <source>
        <dbReference type="ARBA" id="ARBA00022676"/>
    </source>
</evidence>
<feature type="transmembrane region" description="Helical" evidence="16">
    <location>
        <begin position="342"/>
        <end position="364"/>
    </location>
</feature>
<evidence type="ECO:0000256" key="13">
    <source>
        <dbReference type="ARBA" id="ARBA00041418"/>
    </source>
</evidence>
<evidence type="ECO:0000256" key="10">
    <source>
        <dbReference type="ARBA" id="ARBA00033270"/>
    </source>
</evidence>
<evidence type="ECO:0000256" key="4">
    <source>
        <dbReference type="ARBA" id="ARBA00022692"/>
    </source>
</evidence>
<dbReference type="GO" id="GO:0008955">
    <property type="term" value="F:peptidoglycan glycosyltransferase activity"/>
    <property type="evidence" value="ECO:0007669"/>
    <property type="project" value="UniProtKB-EC"/>
</dbReference>
<dbReference type="GO" id="GO:0015648">
    <property type="term" value="F:lipid-linked peptidoglycan transporter activity"/>
    <property type="evidence" value="ECO:0007669"/>
    <property type="project" value="TreeGrafter"/>
</dbReference>
<feature type="transmembrane region" description="Helical" evidence="16">
    <location>
        <begin position="191"/>
        <end position="210"/>
    </location>
</feature>
<dbReference type="GO" id="GO:0008360">
    <property type="term" value="P:regulation of cell shape"/>
    <property type="evidence" value="ECO:0007669"/>
    <property type="project" value="UniProtKB-KW"/>
</dbReference>
<feature type="transmembrane region" description="Helical" evidence="16">
    <location>
        <begin position="9"/>
        <end position="29"/>
    </location>
</feature>
<evidence type="ECO:0000256" key="1">
    <source>
        <dbReference type="ARBA" id="ARBA00004141"/>
    </source>
</evidence>
<evidence type="ECO:0000256" key="5">
    <source>
        <dbReference type="ARBA" id="ARBA00022960"/>
    </source>
</evidence>
<dbReference type="OrthoDB" id="9812661at2"/>
<reference evidence="17 18" key="1">
    <citation type="submission" date="2016-10" db="EMBL/GenBank/DDBJ databases">
        <title>Genome sequence of a sulfur-reducing bacterium Desulfurobacterium indicum K6013.</title>
        <authorList>
            <person name="Cao J."/>
            <person name="Shao Z."/>
            <person name="Alain K."/>
            <person name="Jebbar M."/>
        </authorList>
    </citation>
    <scope>NUCLEOTIDE SEQUENCE [LARGE SCALE GENOMIC DNA]</scope>
    <source>
        <strain evidence="17 18">K6013</strain>
    </source>
</reference>
<comment type="caution">
    <text evidence="17">The sequence shown here is derived from an EMBL/GenBank/DDBJ whole genome shotgun (WGS) entry which is preliminary data.</text>
</comment>
<feature type="transmembrane region" description="Helical" evidence="16">
    <location>
        <begin position="41"/>
        <end position="62"/>
    </location>
</feature>
<dbReference type="InterPro" id="IPR001182">
    <property type="entry name" value="FtsW/RodA"/>
</dbReference>
<evidence type="ECO:0000256" key="7">
    <source>
        <dbReference type="ARBA" id="ARBA00022989"/>
    </source>
</evidence>
<keyword evidence="7 16" id="KW-1133">Transmembrane helix</keyword>
<evidence type="ECO:0000256" key="12">
    <source>
        <dbReference type="ARBA" id="ARBA00041185"/>
    </source>
</evidence>
<keyword evidence="18" id="KW-1185">Reference proteome</keyword>
<evidence type="ECO:0000256" key="9">
    <source>
        <dbReference type="ARBA" id="ARBA00032370"/>
    </source>
</evidence>
<evidence type="ECO:0000256" key="15">
    <source>
        <dbReference type="ARBA" id="ARBA00049902"/>
    </source>
</evidence>
<feature type="transmembrane region" description="Helical" evidence="16">
    <location>
        <begin position="310"/>
        <end position="330"/>
    </location>
</feature>
<keyword evidence="8 16" id="KW-0472">Membrane</keyword>
<dbReference type="RefSeq" id="WP_076712292.1">
    <property type="nucleotide sequence ID" value="NZ_MOEN01000003.1"/>
</dbReference>
<evidence type="ECO:0000256" key="11">
    <source>
        <dbReference type="ARBA" id="ARBA00038053"/>
    </source>
</evidence>
<sequence length="384" mass="42888">MKSDALGKVIFVVSVILTVIGLIFIYTGSSYFCRMKGESPYYLFVKQLITFILSLIVCYVTYKFFDYKKLKNKGWLWSVYGLTIFILIFVLLFGKEVNGARSWIKIAGISLQPAEFAKVSLIVFVASYLERKWYEIENDMSVFAGFMFLVFLPIFLILAEKDLGSAMIVFISIFAMIFITGFRLTYIFTPLAIGTFMFVIAVITAPYRIARIKMLFNPFAFYKAPGKNDSYQLVQALVSFAKGGITGVGIGQGQQKLAFLPLAFSDFIYAHIGEEGGFIMALIVLLLFFTILVVGLMIADRTDDKLGKFLSLGLTLYIFLEAIVHIGVNIGVVPTTGITLPFVSQGGTSLISMYIAVGLLMSIARSLPEKSRVNFEKIDQGSYR</sequence>
<dbReference type="PANTHER" id="PTHR30474">
    <property type="entry name" value="CELL CYCLE PROTEIN"/>
    <property type="match status" value="1"/>
</dbReference>
<dbReference type="AlphaFoldDB" id="A0A1R1MMU4"/>
<accession>A0A1R1MMU4</accession>
<name>A0A1R1MMU4_9BACT</name>
<dbReference type="EC" id="2.4.99.28" evidence="14"/>
<comment type="catalytic activity">
    <reaction evidence="15">
        <text>[GlcNAc-(1-&gt;4)-Mur2Ac(oyl-L-Ala-gamma-D-Glu-L-Lys-D-Ala-D-Ala)](n)-di-trans,octa-cis-undecaprenyl diphosphate + beta-D-GlcNAc-(1-&gt;4)-Mur2Ac(oyl-L-Ala-gamma-D-Glu-L-Lys-D-Ala-D-Ala)-di-trans,octa-cis-undecaprenyl diphosphate = [GlcNAc-(1-&gt;4)-Mur2Ac(oyl-L-Ala-gamma-D-Glu-L-Lys-D-Ala-D-Ala)](n+1)-di-trans,octa-cis-undecaprenyl diphosphate + di-trans,octa-cis-undecaprenyl diphosphate + H(+)</text>
        <dbReference type="Rhea" id="RHEA:23708"/>
        <dbReference type="Rhea" id="RHEA-COMP:9602"/>
        <dbReference type="Rhea" id="RHEA-COMP:9603"/>
        <dbReference type="ChEBI" id="CHEBI:15378"/>
        <dbReference type="ChEBI" id="CHEBI:58405"/>
        <dbReference type="ChEBI" id="CHEBI:60033"/>
        <dbReference type="ChEBI" id="CHEBI:78435"/>
        <dbReference type="EC" id="2.4.99.28"/>
    </reaction>
</comment>
<comment type="subcellular location">
    <subcellularLocation>
        <location evidence="1">Membrane</location>
        <topology evidence="1">Multi-pass membrane protein</topology>
    </subcellularLocation>
</comment>
<feature type="transmembrane region" description="Helical" evidence="16">
    <location>
        <begin position="141"/>
        <end position="159"/>
    </location>
</feature>
<protein>
    <recommendedName>
        <fullName evidence="12">Probable peptidoglycan glycosyltransferase FtsW</fullName>
        <ecNumber evidence="14">2.4.99.28</ecNumber>
    </recommendedName>
    <alternativeName>
        <fullName evidence="13">Cell division protein FtsW</fullName>
    </alternativeName>
    <alternativeName>
        <fullName evidence="10">Cell wall polymerase</fullName>
    </alternativeName>
    <alternativeName>
        <fullName evidence="9">Peptidoglycan polymerase</fullName>
    </alternativeName>
</protein>
<gene>
    <name evidence="17" type="ORF">BLW93_01205</name>
</gene>
<evidence type="ECO:0000313" key="17">
    <source>
        <dbReference type="EMBL" id="OMH41135.1"/>
    </source>
</evidence>
<dbReference type="Pfam" id="PF01098">
    <property type="entry name" value="FTSW_RODA_SPOVE"/>
    <property type="match status" value="1"/>
</dbReference>
<organism evidence="17 18">
    <name type="scientific">Desulfurobacterium indicum</name>
    <dbReference type="NCBI Taxonomy" id="1914305"/>
    <lineage>
        <taxon>Bacteria</taxon>
        <taxon>Pseudomonadati</taxon>
        <taxon>Aquificota</taxon>
        <taxon>Aquificia</taxon>
        <taxon>Desulfurobacteriales</taxon>
        <taxon>Desulfurobacteriaceae</taxon>
        <taxon>Desulfurobacterium</taxon>
    </lineage>
</organism>
<comment type="similarity">
    <text evidence="11">Belongs to the SEDS family. FtsW subfamily.</text>
</comment>
<evidence type="ECO:0000256" key="14">
    <source>
        <dbReference type="ARBA" id="ARBA00044770"/>
    </source>
</evidence>
<feature type="transmembrane region" description="Helical" evidence="16">
    <location>
        <begin position="165"/>
        <end position="184"/>
    </location>
</feature>
<evidence type="ECO:0000256" key="16">
    <source>
        <dbReference type="SAM" id="Phobius"/>
    </source>
</evidence>
<proteinExistence type="inferred from homology"/>
<dbReference type="EMBL" id="MOEN01000003">
    <property type="protein sequence ID" value="OMH41135.1"/>
    <property type="molecule type" value="Genomic_DNA"/>
</dbReference>